<name>A0A7E6FLL6_9MOLL</name>
<feature type="signal peptide" evidence="1">
    <location>
        <begin position="1"/>
        <end position="17"/>
    </location>
</feature>
<dbReference type="Proteomes" id="UP000515154">
    <property type="component" value="Linkage group LG24"/>
</dbReference>
<organism evidence="2 3">
    <name type="scientific">Octopus sinensis</name>
    <name type="common">East Asian common octopus</name>
    <dbReference type="NCBI Taxonomy" id="2607531"/>
    <lineage>
        <taxon>Eukaryota</taxon>
        <taxon>Metazoa</taxon>
        <taxon>Spiralia</taxon>
        <taxon>Lophotrochozoa</taxon>
        <taxon>Mollusca</taxon>
        <taxon>Cephalopoda</taxon>
        <taxon>Coleoidea</taxon>
        <taxon>Octopodiformes</taxon>
        <taxon>Octopoda</taxon>
        <taxon>Incirrata</taxon>
        <taxon>Octopodidae</taxon>
        <taxon>Octopus</taxon>
    </lineage>
</organism>
<dbReference type="KEGG" id="osn:118767710"/>
<reference evidence="3" key="1">
    <citation type="submission" date="2025-08" db="UniProtKB">
        <authorList>
            <consortium name="RefSeq"/>
        </authorList>
    </citation>
    <scope>IDENTIFICATION</scope>
</reference>
<keyword evidence="1" id="KW-0732">Signal</keyword>
<keyword evidence="2" id="KW-1185">Reference proteome</keyword>
<evidence type="ECO:0000313" key="3">
    <source>
        <dbReference type="RefSeq" id="XP_036368611.1"/>
    </source>
</evidence>
<dbReference type="AlphaFoldDB" id="A0A7E6FLL6"/>
<dbReference type="RefSeq" id="XP_036368611.1">
    <property type="nucleotide sequence ID" value="XM_036512718.1"/>
</dbReference>
<protein>
    <submittedName>
        <fullName evidence="3">Uncharacterized protein LOC118767710</fullName>
    </submittedName>
</protein>
<evidence type="ECO:0000313" key="2">
    <source>
        <dbReference type="Proteomes" id="UP000515154"/>
    </source>
</evidence>
<evidence type="ECO:0000256" key="1">
    <source>
        <dbReference type="SAM" id="SignalP"/>
    </source>
</evidence>
<proteinExistence type="predicted"/>
<gene>
    <name evidence="3" type="primary">LOC118767710</name>
</gene>
<sequence length="131" mass="13563">MLKFIVLVAICIVGANAACTMDGILGCIPKVHFTPHPTNAQICNAIGKADKCIAGIGCDMSLADKLFAKLCGPKTSCDIKQAVKCIYLASPAAPAGYHMLQGVVRDFKTCMVGAGCKNSAGKISNQICATV</sequence>
<feature type="chain" id="PRO_5028809998" evidence="1">
    <location>
        <begin position="18"/>
        <end position="131"/>
    </location>
</feature>
<accession>A0A7E6FLL6</accession>